<evidence type="ECO:0000313" key="3">
    <source>
        <dbReference type="Proteomes" id="UP000516428"/>
    </source>
</evidence>
<feature type="transmembrane region" description="Helical" evidence="1">
    <location>
        <begin position="153"/>
        <end position="173"/>
    </location>
</feature>
<name>A0A7H1BK32_9ACTN</name>
<proteinExistence type="predicted"/>
<keyword evidence="1" id="KW-0472">Membrane</keyword>
<feature type="transmembrane region" description="Helical" evidence="1">
    <location>
        <begin position="263"/>
        <end position="282"/>
    </location>
</feature>
<dbReference type="PANTHER" id="PTHR23527">
    <property type="entry name" value="BLL3282 PROTEIN"/>
    <property type="match status" value="1"/>
</dbReference>
<dbReference type="Proteomes" id="UP000516428">
    <property type="component" value="Chromosome"/>
</dbReference>
<evidence type="ECO:0000313" key="2">
    <source>
        <dbReference type="EMBL" id="QNS09087.1"/>
    </source>
</evidence>
<gene>
    <name evidence="2" type="ORF">IAG42_34050</name>
</gene>
<organism evidence="2 3">
    <name type="scientific">Streptomyces xanthii</name>
    <dbReference type="NCBI Taxonomy" id="2768069"/>
    <lineage>
        <taxon>Bacteria</taxon>
        <taxon>Bacillati</taxon>
        <taxon>Actinomycetota</taxon>
        <taxon>Actinomycetes</taxon>
        <taxon>Kitasatosporales</taxon>
        <taxon>Streptomycetaceae</taxon>
        <taxon>Streptomyces</taxon>
    </lineage>
</organism>
<evidence type="ECO:0000256" key="1">
    <source>
        <dbReference type="SAM" id="Phobius"/>
    </source>
</evidence>
<dbReference type="Gene3D" id="1.20.1250.20">
    <property type="entry name" value="MFS general substrate transporter like domains"/>
    <property type="match status" value="1"/>
</dbReference>
<feature type="transmembrane region" description="Helical" evidence="1">
    <location>
        <begin position="202"/>
        <end position="223"/>
    </location>
</feature>
<dbReference type="InterPro" id="IPR052952">
    <property type="entry name" value="MFS-Transporter"/>
</dbReference>
<feature type="transmembrane region" description="Helical" evidence="1">
    <location>
        <begin position="128"/>
        <end position="147"/>
    </location>
</feature>
<reference evidence="2 3" key="1">
    <citation type="submission" date="2020-09" db="EMBL/GenBank/DDBJ databases">
        <title>A novel species.</title>
        <authorList>
            <person name="Gao J."/>
        </authorList>
    </citation>
    <scope>NUCLEOTIDE SEQUENCE [LARGE SCALE GENOMIC DNA]</scope>
    <source>
        <strain evidence="2 3">CRXT-Y-14</strain>
    </source>
</reference>
<dbReference type="KEGG" id="sxn:IAG42_34050"/>
<protein>
    <submittedName>
        <fullName evidence="2">MFS transporter</fullName>
    </submittedName>
</protein>
<keyword evidence="3" id="KW-1185">Reference proteome</keyword>
<dbReference type="InterPro" id="IPR036259">
    <property type="entry name" value="MFS_trans_sf"/>
</dbReference>
<dbReference type="AlphaFoldDB" id="A0A7H1BK32"/>
<feature type="transmembrane region" description="Helical" evidence="1">
    <location>
        <begin position="329"/>
        <end position="352"/>
    </location>
</feature>
<feature type="transmembrane region" description="Helical" evidence="1">
    <location>
        <begin position="288"/>
        <end position="308"/>
    </location>
</feature>
<feature type="transmembrane region" description="Helical" evidence="1">
    <location>
        <begin position="229"/>
        <end position="251"/>
    </location>
</feature>
<dbReference type="PANTHER" id="PTHR23527:SF1">
    <property type="entry name" value="BLL3282 PROTEIN"/>
    <property type="match status" value="1"/>
</dbReference>
<sequence length="381" mass="37563">MPALLGSTGLGFAGVSLLMPVAPLWVLEGGADELGAGVVNAVMMLCTVVAQLLVGRALRRNGWRRTLVLGAVLLGAPAPAHLLTDDVRAVTALAAIRGLGFGIITVCGAMGVAALVEPARRGRAVGAYGLAIAAPQFLLIPVAPWLAESVGYGLVFIAAAIPLLAIVLAPSVARALHTHDRPVADGGPSGPPPDHAHLRRALTGPIAALLAITSAGGAVITFTPNLAPGPAVVVVALLAFTGASAFCRWAFGGFADRRGAAPAIAPLLLLGAAGLTAIGAGTASDSEAFAGALLIGGMLTLGVAYGGLQNLTLVHAFTAAGEDARSTVGTAWNVGFDAGTGLGALAAGAVAASTSYTLAYAALATVTALVGLAWIAAGRRG</sequence>
<dbReference type="SUPFAM" id="SSF103473">
    <property type="entry name" value="MFS general substrate transporter"/>
    <property type="match status" value="1"/>
</dbReference>
<dbReference type="EMBL" id="CP061281">
    <property type="protein sequence ID" value="QNS09087.1"/>
    <property type="molecule type" value="Genomic_DNA"/>
</dbReference>
<feature type="transmembrane region" description="Helical" evidence="1">
    <location>
        <begin position="358"/>
        <end position="377"/>
    </location>
</feature>
<dbReference type="GO" id="GO:0022857">
    <property type="term" value="F:transmembrane transporter activity"/>
    <property type="evidence" value="ECO:0007669"/>
    <property type="project" value="InterPro"/>
</dbReference>
<accession>A0A7H1BK32</accession>
<feature type="transmembrane region" description="Helical" evidence="1">
    <location>
        <begin position="34"/>
        <end position="54"/>
    </location>
</feature>
<dbReference type="Pfam" id="PF07690">
    <property type="entry name" value="MFS_1"/>
    <property type="match status" value="1"/>
</dbReference>
<dbReference type="InterPro" id="IPR011701">
    <property type="entry name" value="MFS"/>
</dbReference>
<feature type="transmembrane region" description="Helical" evidence="1">
    <location>
        <begin position="95"/>
        <end position="116"/>
    </location>
</feature>
<keyword evidence="1" id="KW-0812">Transmembrane</keyword>
<feature type="transmembrane region" description="Helical" evidence="1">
    <location>
        <begin position="66"/>
        <end position="83"/>
    </location>
</feature>
<keyword evidence="1" id="KW-1133">Transmembrane helix</keyword>